<dbReference type="RefSeq" id="XP_009059679.1">
    <property type="nucleotide sequence ID" value="XM_009061431.1"/>
</dbReference>
<feature type="compositionally biased region" description="Basic and acidic residues" evidence="3">
    <location>
        <begin position="539"/>
        <end position="549"/>
    </location>
</feature>
<dbReference type="EMBL" id="KB202567">
    <property type="protein sequence ID" value="ESO89623.1"/>
    <property type="molecule type" value="Genomic_DNA"/>
</dbReference>
<dbReference type="CTD" id="20249470"/>
<reference evidence="5 6" key="1">
    <citation type="journal article" date="2013" name="Nature">
        <title>Insights into bilaterian evolution from three spiralian genomes.</title>
        <authorList>
            <person name="Simakov O."/>
            <person name="Marletaz F."/>
            <person name="Cho S.J."/>
            <person name="Edsinger-Gonzales E."/>
            <person name="Havlak P."/>
            <person name="Hellsten U."/>
            <person name="Kuo D.H."/>
            <person name="Larsson T."/>
            <person name="Lv J."/>
            <person name="Arendt D."/>
            <person name="Savage R."/>
            <person name="Osoegawa K."/>
            <person name="de Jong P."/>
            <person name="Grimwood J."/>
            <person name="Chapman J.A."/>
            <person name="Shapiro H."/>
            <person name="Aerts A."/>
            <person name="Otillar R.P."/>
            <person name="Terry A.Y."/>
            <person name="Boore J.L."/>
            <person name="Grigoriev I.V."/>
            <person name="Lindberg D.R."/>
            <person name="Seaver E.C."/>
            <person name="Weisblat D.A."/>
            <person name="Putnam N.H."/>
            <person name="Rokhsar D.S."/>
        </authorList>
    </citation>
    <scope>NUCLEOTIDE SEQUENCE [LARGE SCALE GENOMIC DNA]</scope>
</reference>
<dbReference type="Gene3D" id="2.40.240.130">
    <property type="match status" value="1"/>
</dbReference>
<organism evidence="5 6">
    <name type="scientific">Lottia gigantea</name>
    <name type="common">Giant owl limpet</name>
    <dbReference type="NCBI Taxonomy" id="225164"/>
    <lineage>
        <taxon>Eukaryota</taxon>
        <taxon>Metazoa</taxon>
        <taxon>Spiralia</taxon>
        <taxon>Lophotrochozoa</taxon>
        <taxon>Mollusca</taxon>
        <taxon>Gastropoda</taxon>
        <taxon>Patellogastropoda</taxon>
        <taxon>Lottioidea</taxon>
        <taxon>Lottiidae</taxon>
        <taxon>Lottia</taxon>
    </lineage>
</organism>
<evidence type="ECO:0000256" key="2">
    <source>
        <dbReference type="PROSITE-ProRule" id="PRU00069"/>
    </source>
</evidence>
<name>V3ZEP8_LOTGI</name>
<dbReference type="SUPFAM" id="SSF54236">
    <property type="entry name" value="Ubiquitin-like"/>
    <property type="match status" value="1"/>
</dbReference>
<gene>
    <name evidence="5" type="ORF">LOTGIDRAFT_234231</name>
</gene>
<feature type="region of interest" description="Disordered" evidence="3">
    <location>
        <begin position="422"/>
        <end position="467"/>
    </location>
</feature>
<dbReference type="HOGENOM" id="CLU_392469_0_0_1"/>
<dbReference type="KEGG" id="lgi:LOTGIDRAFT_234231"/>
<dbReference type="InterPro" id="IPR001158">
    <property type="entry name" value="DIX"/>
</dbReference>
<feature type="region of interest" description="Disordered" evidence="3">
    <location>
        <begin position="539"/>
        <end position="561"/>
    </location>
</feature>
<evidence type="ECO:0000313" key="6">
    <source>
        <dbReference type="Proteomes" id="UP000030746"/>
    </source>
</evidence>
<feature type="compositionally biased region" description="Basic and acidic residues" evidence="3">
    <location>
        <begin position="443"/>
        <end position="456"/>
    </location>
</feature>
<evidence type="ECO:0000256" key="3">
    <source>
        <dbReference type="SAM" id="MobiDB-lite"/>
    </source>
</evidence>
<proteinExistence type="predicted"/>
<sequence length="703" mass="79263">MAKRTMRESKIIYHLQNSESNQDEFVDFSTRVRHGEDLTLADFKTITRRFYYRYYFLSIDTEFGLIKTAIESNHESLPSFNGIIEAWLFEDERKQNNKIFTDKLNSLSLLSKKTPSWKRLLDLIEDFEATHQRKNQRYSALELSTSSLNDPERAMKQNGTQGYLETSFFTAEPVEIARGNYSTTSTGRKLYPISSSPIRNSSNHGNIEFSPEQSSAFPKVNLFGTESGENDQKSTLNDSEQKRNEVLLQLVGAQDEGIGRMGKRQGHKAAVLRSVDDSHGIFIGICKQSSTDDMKRIQETCQLDLHDSPSGSYVDLAPPSGQNTSKEETKSDLIKCDVKYFHPSNQNISGDEPNGGEPHNNTKESSGSAENRFLENQRERPKDTHRKPKIRRPLQYVYEPEVLHNGVAELNAGRHGVMSRFRTGSTETSPVKPPRTFEYTQPDTERNEKNPFREIGTHSIPIGNLTTKSSVSVGIDGLAKPRRRDHNGSYQHDPYRITCSHAATRACSTMMKEHQFIDRKGVTLPDVCLSLFDISKMSREKSQGIHPERPSNTPKATPKRTNTLDKYGYQTCLRHRSVTSIKNLSTPGHIPSSCLSLCNYNMNLSSSSVCGSSRHFVNTESKGNDAEVLISVEPNAEISEQIENLTSDCEVCKLNDKYADDVISESVLSLYDFKMADIEIGSKTRPTSARNLHKDSMACCRSQ</sequence>
<keyword evidence="1 2" id="KW-0879">Wnt signaling pathway</keyword>
<feature type="domain" description="DIX" evidence="4">
    <location>
        <begin position="6"/>
        <end position="92"/>
    </location>
</feature>
<dbReference type="PROSITE" id="PS50841">
    <property type="entry name" value="DIX"/>
    <property type="match status" value="1"/>
</dbReference>
<evidence type="ECO:0000256" key="1">
    <source>
        <dbReference type="ARBA" id="ARBA00022687"/>
    </source>
</evidence>
<dbReference type="GO" id="GO:0016055">
    <property type="term" value="P:Wnt signaling pathway"/>
    <property type="evidence" value="ECO:0007669"/>
    <property type="project" value="UniProtKB-KW"/>
</dbReference>
<feature type="region of interest" description="Disordered" evidence="3">
    <location>
        <begin position="221"/>
        <end position="241"/>
    </location>
</feature>
<keyword evidence="6" id="KW-1185">Reference proteome</keyword>
<dbReference type="GeneID" id="20249470"/>
<feature type="compositionally biased region" description="Basic and acidic residues" evidence="3">
    <location>
        <begin position="372"/>
        <end position="382"/>
    </location>
</feature>
<feature type="region of interest" description="Disordered" evidence="3">
    <location>
        <begin position="305"/>
        <end position="392"/>
    </location>
</feature>
<accession>V3ZEP8</accession>
<dbReference type="Proteomes" id="UP000030746">
    <property type="component" value="Unassembled WGS sequence"/>
</dbReference>
<protein>
    <recommendedName>
        <fullName evidence="4">DIX domain-containing protein</fullName>
    </recommendedName>
</protein>
<dbReference type="SMART" id="SM00021">
    <property type="entry name" value="DAX"/>
    <property type="match status" value="1"/>
</dbReference>
<dbReference type="InterPro" id="IPR038207">
    <property type="entry name" value="DIX_dom_sf"/>
</dbReference>
<evidence type="ECO:0000313" key="5">
    <source>
        <dbReference type="EMBL" id="ESO89623.1"/>
    </source>
</evidence>
<dbReference type="InterPro" id="IPR029071">
    <property type="entry name" value="Ubiquitin-like_domsf"/>
</dbReference>
<dbReference type="Pfam" id="PF00778">
    <property type="entry name" value="DIX"/>
    <property type="match status" value="1"/>
</dbReference>
<evidence type="ECO:0000259" key="4">
    <source>
        <dbReference type="PROSITE" id="PS50841"/>
    </source>
</evidence>
<dbReference type="STRING" id="225164.V3ZEP8"/>
<dbReference type="AlphaFoldDB" id="V3ZEP8"/>
<feature type="compositionally biased region" description="Basic residues" evidence="3">
    <location>
        <begin position="383"/>
        <end position="392"/>
    </location>
</feature>
<feature type="compositionally biased region" description="Basic and acidic residues" evidence="3">
    <location>
        <begin position="325"/>
        <end position="340"/>
    </location>
</feature>
<feature type="compositionally biased region" description="Polar residues" evidence="3">
    <location>
        <begin position="550"/>
        <end position="561"/>
    </location>
</feature>